<dbReference type="InterPro" id="IPR013986">
    <property type="entry name" value="DExx_box_DNA_helicase_dom_sf"/>
</dbReference>
<dbReference type="InterPro" id="IPR014017">
    <property type="entry name" value="DNA_helicase_UvrD-like_C"/>
</dbReference>
<dbReference type="CDD" id="cd17932">
    <property type="entry name" value="DEXQc_UvrD"/>
    <property type="match status" value="1"/>
</dbReference>
<dbReference type="InterPro" id="IPR027417">
    <property type="entry name" value="P-loop_NTPase"/>
</dbReference>
<evidence type="ECO:0000256" key="4">
    <source>
        <dbReference type="ARBA" id="ARBA00022806"/>
    </source>
</evidence>
<dbReference type="Gene3D" id="1.10.486.10">
    <property type="entry name" value="PCRA, domain 4"/>
    <property type="match status" value="1"/>
</dbReference>
<dbReference type="InterPro" id="IPR014016">
    <property type="entry name" value="UvrD-like_ATP-bd"/>
</dbReference>
<keyword evidence="2 10" id="KW-0547">Nucleotide-binding</keyword>
<comment type="catalytic activity">
    <reaction evidence="8">
        <text>Couples ATP hydrolysis with the unwinding of duplex DNA by translocating in the 3'-5' direction.</text>
        <dbReference type="EC" id="5.6.2.4"/>
    </reaction>
</comment>
<dbReference type="RefSeq" id="WP_345673675.1">
    <property type="nucleotide sequence ID" value="NZ_BAABHS010000002.1"/>
</dbReference>
<evidence type="ECO:0000256" key="11">
    <source>
        <dbReference type="RuleBase" id="RU364053"/>
    </source>
</evidence>
<evidence type="ECO:0000256" key="1">
    <source>
        <dbReference type="ARBA" id="ARBA00009922"/>
    </source>
</evidence>
<dbReference type="InterPro" id="IPR000212">
    <property type="entry name" value="DNA_helicase_UvrD/REP"/>
</dbReference>
<dbReference type="PROSITE" id="PS51217">
    <property type="entry name" value="UVRD_HELICASE_CTER"/>
    <property type="match status" value="1"/>
</dbReference>
<keyword evidence="5 10" id="KW-0067">ATP-binding</keyword>
<dbReference type="Proteomes" id="UP001500466">
    <property type="component" value="Unassembled WGS sequence"/>
</dbReference>
<keyword evidence="6 11" id="KW-0238">DNA-binding</keyword>
<keyword evidence="7" id="KW-0413">Isomerase</keyword>
<evidence type="ECO:0000256" key="8">
    <source>
        <dbReference type="ARBA" id="ARBA00034617"/>
    </source>
</evidence>
<dbReference type="Gene3D" id="1.10.10.160">
    <property type="match status" value="1"/>
</dbReference>
<evidence type="ECO:0000256" key="12">
    <source>
        <dbReference type="SAM" id="MobiDB-lite"/>
    </source>
</evidence>
<evidence type="ECO:0000259" key="14">
    <source>
        <dbReference type="PROSITE" id="PS51217"/>
    </source>
</evidence>
<dbReference type="CDD" id="cd18807">
    <property type="entry name" value="SF1_C_UvrD"/>
    <property type="match status" value="1"/>
</dbReference>
<accession>A0ABP9GNQ7</accession>
<protein>
    <recommendedName>
        <fullName evidence="11">ATP-dependent DNA helicase</fullName>
        <ecNumber evidence="11">5.6.2.4</ecNumber>
    </recommendedName>
</protein>
<name>A0ABP9GNQ7_9ACTN</name>
<comment type="catalytic activity">
    <reaction evidence="9 11">
        <text>ATP + H2O = ADP + phosphate + H(+)</text>
        <dbReference type="Rhea" id="RHEA:13065"/>
        <dbReference type="ChEBI" id="CHEBI:15377"/>
        <dbReference type="ChEBI" id="CHEBI:15378"/>
        <dbReference type="ChEBI" id="CHEBI:30616"/>
        <dbReference type="ChEBI" id="CHEBI:43474"/>
        <dbReference type="ChEBI" id="CHEBI:456216"/>
        <dbReference type="EC" id="5.6.2.4"/>
    </reaction>
</comment>
<evidence type="ECO:0000256" key="5">
    <source>
        <dbReference type="ARBA" id="ARBA00022840"/>
    </source>
</evidence>
<dbReference type="GO" id="GO:0004386">
    <property type="term" value="F:helicase activity"/>
    <property type="evidence" value="ECO:0007669"/>
    <property type="project" value="UniProtKB-KW"/>
</dbReference>
<dbReference type="EC" id="5.6.2.4" evidence="11"/>
<evidence type="ECO:0000313" key="15">
    <source>
        <dbReference type="EMBL" id="GAA4948882.1"/>
    </source>
</evidence>
<sequence length="830" mass="91114">MSNLFDDMPLPGFDADIPLPPEPAHDDVPPPPPEYDPVPDDLFDGAYDPPAEPREEYYRNGAPKPAVDPSRLLDGMNPQQRAAVVHEGSPLLIVAGAGSGKTRVLTHRIAYLLGARNVHPGQILAITFTNKAAGEMKERVEALVGPRAKAMWVSTFHSSCVRILRQQYKKLGLSSTFSIYDAADSQRLMAMVCRDLDLDAKQYPPRKFNAQVSNLKNELIDPETFAAQAQNDTERRLAEAYTLYQSRLRQANALDFDDLIMTTVHLLQAFPDVAEHYRRRFRHVLVDEYQDTNHAQYALVRELVGGAAGQAPKRTVDGDLVNPDAEGLAEVPPAELCVVGDADQSIYAFRGATIRNILDFEEDYPDATTILLEQNYRSTQTILAAANAVIERNTNRRAKNLWTDSGQGATITGYEADDEHAEAQFVADEIDRLTDTGDVTPSQVAVFYRTNAQSRVFEEVFIRVGLPYKVVGGVRFYERKEVRDALAYLRLLANPDDVVSLRRILNVPKRGIGERAEACVEVLASRERIAFADALRRAKEAPGMATRSLNAVNGFVELIDNLRAVVDGGAGPATVLEAVLEQSGYLAELHASTDPQDETRVENLQELAAVALEFEQANPEGTLADFLEQVALVADSDQIPDDDGGVVTLMTLHTAKGLEFPVVFLTGLEDGVFPHMRALGDTKELEEERRLAYVGITRARERLYVTLARIRSAWGAPAYNPQSRFLEELPAQLVEWRGKPPSAAKTLSATRSAVSAPRSAGSNGRLSGPSRIVDRPVIVLKAGDRVTHDKFGLGTVVATQGEGDKAQASIDFGASGTKQLLLRYAPVEKL</sequence>
<evidence type="ECO:0000256" key="6">
    <source>
        <dbReference type="ARBA" id="ARBA00023125"/>
    </source>
</evidence>
<evidence type="ECO:0000256" key="10">
    <source>
        <dbReference type="PROSITE-ProRule" id="PRU00560"/>
    </source>
</evidence>
<proteinExistence type="inferred from homology"/>
<keyword evidence="4 10" id="KW-0347">Helicase</keyword>
<evidence type="ECO:0000256" key="7">
    <source>
        <dbReference type="ARBA" id="ARBA00023235"/>
    </source>
</evidence>
<evidence type="ECO:0000256" key="9">
    <source>
        <dbReference type="ARBA" id="ARBA00048988"/>
    </source>
</evidence>
<dbReference type="SUPFAM" id="SSF52540">
    <property type="entry name" value="P-loop containing nucleoside triphosphate hydrolases"/>
    <property type="match status" value="1"/>
</dbReference>
<dbReference type="NCBIfam" id="TIGR01073">
    <property type="entry name" value="pcrA"/>
    <property type="match status" value="1"/>
</dbReference>
<feature type="binding site" evidence="10">
    <location>
        <begin position="95"/>
        <end position="102"/>
    </location>
    <ligand>
        <name>ATP</name>
        <dbReference type="ChEBI" id="CHEBI:30616"/>
    </ligand>
</feature>
<dbReference type="InterPro" id="IPR005751">
    <property type="entry name" value="ATP-dep_DNA_helicase_PcrA"/>
</dbReference>
<dbReference type="Pfam" id="PF13361">
    <property type="entry name" value="UvrD_C"/>
    <property type="match status" value="1"/>
</dbReference>
<feature type="domain" description="UvrD-like helicase C-terminal" evidence="14">
    <location>
        <begin position="380"/>
        <end position="657"/>
    </location>
</feature>
<organism evidence="15 16">
    <name type="scientific">Yinghuangia aomiensis</name>
    <dbReference type="NCBI Taxonomy" id="676205"/>
    <lineage>
        <taxon>Bacteria</taxon>
        <taxon>Bacillati</taxon>
        <taxon>Actinomycetota</taxon>
        <taxon>Actinomycetes</taxon>
        <taxon>Kitasatosporales</taxon>
        <taxon>Streptomycetaceae</taxon>
        <taxon>Yinghuangia</taxon>
    </lineage>
</organism>
<dbReference type="PANTHER" id="PTHR11070:SF2">
    <property type="entry name" value="ATP-DEPENDENT DNA HELICASE SRS2"/>
    <property type="match status" value="1"/>
</dbReference>
<evidence type="ECO:0000259" key="13">
    <source>
        <dbReference type="PROSITE" id="PS51198"/>
    </source>
</evidence>
<evidence type="ECO:0000313" key="16">
    <source>
        <dbReference type="Proteomes" id="UP001500466"/>
    </source>
</evidence>
<dbReference type="Pfam" id="PF00580">
    <property type="entry name" value="UvrD-helicase"/>
    <property type="match status" value="1"/>
</dbReference>
<dbReference type="Pfam" id="PF21196">
    <property type="entry name" value="PcrA_UvrD_tudor"/>
    <property type="match status" value="1"/>
</dbReference>
<keyword evidence="3 10" id="KW-0378">Hydrolase</keyword>
<gene>
    <name evidence="15" type="primary">pcrA</name>
    <name evidence="15" type="ORF">GCM10023205_06370</name>
</gene>
<evidence type="ECO:0000256" key="2">
    <source>
        <dbReference type="ARBA" id="ARBA00022741"/>
    </source>
</evidence>
<evidence type="ECO:0000256" key="3">
    <source>
        <dbReference type="ARBA" id="ARBA00022801"/>
    </source>
</evidence>
<feature type="domain" description="UvrD-like helicase ATP-binding" evidence="13">
    <location>
        <begin position="74"/>
        <end position="379"/>
    </location>
</feature>
<dbReference type="PROSITE" id="PS51198">
    <property type="entry name" value="UVRD_HELICASE_ATP_BIND"/>
    <property type="match status" value="1"/>
</dbReference>
<dbReference type="PANTHER" id="PTHR11070">
    <property type="entry name" value="UVRD / RECB / PCRA DNA HELICASE FAMILY MEMBER"/>
    <property type="match status" value="1"/>
</dbReference>
<comment type="caution">
    <text evidence="15">The sequence shown here is derived from an EMBL/GenBank/DDBJ whole genome shotgun (WGS) entry which is preliminary data.</text>
</comment>
<dbReference type="EMBL" id="BAABHS010000002">
    <property type="protein sequence ID" value="GAA4948882.1"/>
    <property type="molecule type" value="Genomic_DNA"/>
</dbReference>
<dbReference type="Gene3D" id="3.40.50.300">
    <property type="entry name" value="P-loop containing nucleotide triphosphate hydrolases"/>
    <property type="match status" value="2"/>
</dbReference>
<feature type="region of interest" description="Disordered" evidence="12">
    <location>
        <begin position="1"/>
        <end position="74"/>
    </location>
</feature>
<reference evidence="16" key="1">
    <citation type="journal article" date="2019" name="Int. J. Syst. Evol. Microbiol.">
        <title>The Global Catalogue of Microorganisms (GCM) 10K type strain sequencing project: providing services to taxonomists for standard genome sequencing and annotation.</title>
        <authorList>
            <consortium name="The Broad Institute Genomics Platform"/>
            <consortium name="The Broad Institute Genome Sequencing Center for Infectious Disease"/>
            <person name="Wu L."/>
            <person name="Ma J."/>
        </authorList>
    </citation>
    <scope>NUCLEOTIDE SEQUENCE [LARGE SCALE GENOMIC DNA]</scope>
    <source>
        <strain evidence="16">JCM 17986</strain>
    </source>
</reference>
<comment type="similarity">
    <text evidence="1 11">Belongs to the helicase family. UvrD subfamily.</text>
</comment>
<feature type="region of interest" description="Disordered" evidence="12">
    <location>
        <begin position="745"/>
        <end position="767"/>
    </location>
</feature>
<keyword evidence="16" id="KW-1185">Reference proteome</keyword>